<dbReference type="GO" id="GO:0009166">
    <property type="term" value="P:nucleotide catabolic process"/>
    <property type="evidence" value="ECO:0007669"/>
    <property type="project" value="InterPro"/>
</dbReference>
<dbReference type="InterPro" id="IPR036907">
    <property type="entry name" value="5'-Nucleotdase_C_sf"/>
</dbReference>
<dbReference type="EMBL" id="SNYJ01000002">
    <property type="protein sequence ID" value="TDQ42024.1"/>
    <property type="molecule type" value="Genomic_DNA"/>
</dbReference>
<dbReference type="GO" id="GO:0030288">
    <property type="term" value="C:outer membrane-bounded periplasmic space"/>
    <property type="evidence" value="ECO:0007669"/>
    <property type="project" value="TreeGrafter"/>
</dbReference>
<keyword evidence="2" id="KW-0378">Hydrolase</keyword>
<dbReference type="SUPFAM" id="SSF56300">
    <property type="entry name" value="Metallo-dependent phosphatases"/>
    <property type="match status" value="1"/>
</dbReference>
<dbReference type="InterPro" id="IPR006179">
    <property type="entry name" value="5_nucleotidase/apyrase"/>
</dbReference>
<keyword evidence="2" id="KW-0547">Nucleotide-binding</keyword>
<dbReference type="InterPro" id="IPR004843">
    <property type="entry name" value="Calcineurin-like_PHP"/>
</dbReference>
<feature type="domain" description="5'-Nucleotidase C-terminal" evidence="4">
    <location>
        <begin position="322"/>
        <end position="473"/>
    </location>
</feature>
<proteinExistence type="inferred from homology"/>
<keyword evidence="1" id="KW-0732">Signal</keyword>
<protein>
    <submittedName>
        <fullName evidence="5">2',3'-cyclic-nucleotide 2'-phosphodiesterase/3'-nucleotidase</fullName>
    </submittedName>
</protein>
<evidence type="ECO:0000313" key="6">
    <source>
        <dbReference type="Proteomes" id="UP000295632"/>
    </source>
</evidence>
<dbReference type="PANTHER" id="PTHR11575:SF6">
    <property type="entry name" value="2',3'-CYCLIC-NUCLEOTIDE 2'-PHOSPHODIESTERASE_3'-NUCLEOTIDASE"/>
    <property type="match status" value="1"/>
</dbReference>
<comment type="similarity">
    <text evidence="2">Belongs to the 5'-nucleotidase family.</text>
</comment>
<feature type="domain" description="Calcineurin-like phosphoesterase" evidence="3">
    <location>
        <begin position="8"/>
        <end position="228"/>
    </location>
</feature>
<dbReference type="Proteomes" id="UP000295632">
    <property type="component" value="Unassembled WGS sequence"/>
</dbReference>
<evidence type="ECO:0000259" key="4">
    <source>
        <dbReference type="Pfam" id="PF02872"/>
    </source>
</evidence>
<gene>
    <name evidence="5" type="ORF">EV213_10252</name>
</gene>
<organism evidence="5 6">
    <name type="scientific">Aureibacillus halotolerans</name>
    <dbReference type="NCBI Taxonomy" id="1508390"/>
    <lineage>
        <taxon>Bacteria</taxon>
        <taxon>Bacillati</taxon>
        <taxon>Bacillota</taxon>
        <taxon>Bacilli</taxon>
        <taxon>Bacillales</taxon>
        <taxon>Bacillaceae</taxon>
        <taxon>Aureibacillus</taxon>
    </lineage>
</organism>
<dbReference type="GO" id="GO:0046872">
    <property type="term" value="F:metal ion binding"/>
    <property type="evidence" value="ECO:0007669"/>
    <property type="project" value="InterPro"/>
</dbReference>
<name>A0A4R6UFV3_9BACI</name>
<dbReference type="Pfam" id="PF00149">
    <property type="entry name" value="Metallophos"/>
    <property type="match status" value="1"/>
</dbReference>
<sequence length="516" mass="57726">MNKHHVHLLVTSDVHGQYRENGLANLDAVIAKKRKEDGSVFLIDNGDVLQGTPALDFAADQSDMPHPAIAAMNAMRYDMAVVGNHEFNYGFAMLEQAVEESSFPWLSANLVRETSGEPLFGEPYRLLETEQGIRIAVLGVTTFRIPWWEQPSHIEGIRFDEPVSTAKTWVKHIRNKHAPDAMVISYHGGFAQDLHSGEWLEEHRGENQGMELLQIEGIDALITGHQHRSITENNIKGVTVIQPGSHAKQLGEIELVFEKNSDRWSIVSKQAKLHSPEMEASLAVLEATQAQTDASKKWLEERIGTAVSHDLEITDPLQLKQSGHAYVDLIHTVQMQATGAEISVTSMLSESSPGFKEEITIGDVLTNYMFPNMLVVVELTGEVIKEAIEQSVSYFALEKDDIRVSKRFLEPKPQHYNYDFWGGIAYTVCLDRSVGERVTHISHQGKPLDPKSVYSVAMNHYRAAGGGMYPMLTKGKLVDQVPTRISRLLIDYIKETGTLHGERTHEGMILKKTCNE</sequence>
<dbReference type="Pfam" id="PF02872">
    <property type="entry name" value="5_nucleotid_C"/>
    <property type="match status" value="1"/>
</dbReference>
<dbReference type="Gene3D" id="3.90.780.10">
    <property type="entry name" value="5'-Nucleotidase, C-terminal domain"/>
    <property type="match status" value="1"/>
</dbReference>
<dbReference type="SUPFAM" id="SSF55816">
    <property type="entry name" value="5'-nucleotidase (syn. UDP-sugar hydrolase), C-terminal domain"/>
    <property type="match status" value="1"/>
</dbReference>
<dbReference type="InterPro" id="IPR008334">
    <property type="entry name" value="5'-Nucleotdase_C"/>
</dbReference>
<dbReference type="AlphaFoldDB" id="A0A4R6UFV3"/>
<dbReference type="RefSeq" id="WP_166639133.1">
    <property type="nucleotide sequence ID" value="NZ_SNYJ01000002.1"/>
</dbReference>
<evidence type="ECO:0000259" key="3">
    <source>
        <dbReference type="Pfam" id="PF00149"/>
    </source>
</evidence>
<dbReference type="InterPro" id="IPR006146">
    <property type="entry name" value="5'-Nucleotdase_CS"/>
</dbReference>
<dbReference type="InterPro" id="IPR029052">
    <property type="entry name" value="Metallo-depent_PP-like"/>
</dbReference>
<evidence type="ECO:0000256" key="2">
    <source>
        <dbReference type="RuleBase" id="RU362119"/>
    </source>
</evidence>
<keyword evidence="6" id="KW-1185">Reference proteome</keyword>
<dbReference type="PRINTS" id="PR01607">
    <property type="entry name" value="APYRASEFAMLY"/>
</dbReference>
<evidence type="ECO:0000256" key="1">
    <source>
        <dbReference type="ARBA" id="ARBA00022729"/>
    </source>
</evidence>
<reference evidence="5 6" key="1">
    <citation type="submission" date="2019-03" db="EMBL/GenBank/DDBJ databases">
        <title>Genomic Encyclopedia of Type Strains, Phase IV (KMG-IV): sequencing the most valuable type-strain genomes for metagenomic binning, comparative biology and taxonomic classification.</title>
        <authorList>
            <person name="Goeker M."/>
        </authorList>
    </citation>
    <scope>NUCLEOTIDE SEQUENCE [LARGE SCALE GENOMIC DNA]</scope>
    <source>
        <strain evidence="5 6">DSM 28697</strain>
    </source>
</reference>
<accession>A0A4R6UFV3</accession>
<evidence type="ECO:0000313" key="5">
    <source>
        <dbReference type="EMBL" id="TDQ42024.1"/>
    </source>
</evidence>
<comment type="caution">
    <text evidence="5">The sequence shown here is derived from an EMBL/GenBank/DDBJ whole genome shotgun (WGS) entry which is preliminary data.</text>
</comment>
<dbReference type="PROSITE" id="PS00786">
    <property type="entry name" value="5_NUCLEOTIDASE_2"/>
    <property type="match status" value="1"/>
</dbReference>
<dbReference type="Gene3D" id="3.60.21.10">
    <property type="match status" value="1"/>
</dbReference>
<dbReference type="PANTHER" id="PTHR11575">
    <property type="entry name" value="5'-NUCLEOTIDASE-RELATED"/>
    <property type="match status" value="1"/>
</dbReference>
<dbReference type="GO" id="GO:0016788">
    <property type="term" value="F:hydrolase activity, acting on ester bonds"/>
    <property type="evidence" value="ECO:0007669"/>
    <property type="project" value="InterPro"/>
</dbReference>
<dbReference type="GO" id="GO:0000166">
    <property type="term" value="F:nucleotide binding"/>
    <property type="evidence" value="ECO:0007669"/>
    <property type="project" value="UniProtKB-KW"/>
</dbReference>